<dbReference type="Proteomes" id="UP001141327">
    <property type="component" value="Unassembled WGS sequence"/>
</dbReference>
<gene>
    <name evidence="1" type="ORF">PAPYR_8307</name>
</gene>
<accession>A0ABQ8UB12</accession>
<reference evidence="1" key="1">
    <citation type="journal article" date="2022" name="bioRxiv">
        <title>Genomics of Preaxostyla Flagellates Illuminates Evolutionary Transitions and the Path Towards Mitochondrial Loss.</title>
        <authorList>
            <person name="Novak L.V.F."/>
            <person name="Treitli S.C."/>
            <person name="Pyrih J."/>
            <person name="Halakuc P."/>
            <person name="Pipaliya S.V."/>
            <person name="Vacek V."/>
            <person name="Brzon O."/>
            <person name="Soukal P."/>
            <person name="Eme L."/>
            <person name="Dacks J.B."/>
            <person name="Karnkowska A."/>
            <person name="Elias M."/>
            <person name="Hampl V."/>
        </authorList>
    </citation>
    <scope>NUCLEOTIDE SEQUENCE</scope>
    <source>
        <strain evidence="1">RCP-MX</strain>
    </source>
</reference>
<comment type="caution">
    <text evidence="1">The sequence shown here is derived from an EMBL/GenBank/DDBJ whole genome shotgun (WGS) entry which is preliminary data.</text>
</comment>
<keyword evidence="2" id="KW-1185">Reference proteome</keyword>
<proteinExistence type="predicted"/>
<evidence type="ECO:0000313" key="1">
    <source>
        <dbReference type="EMBL" id="KAJ4456479.1"/>
    </source>
</evidence>
<protein>
    <submittedName>
        <fullName evidence="1">Uncharacterized protein</fullName>
    </submittedName>
</protein>
<dbReference type="EMBL" id="JAPMOS010000069">
    <property type="protein sequence ID" value="KAJ4456479.1"/>
    <property type="molecule type" value="Genomic_DNA"/>
</dbReference>
<sequence>MAGLPRDVVERAEAMGRHFEEADQRHRPTAEVVAAFHHLTSCPADPAARQGWLARLVGLWRQINHIED</sequence>
<name>A0ABQ8UB12_9EUKA</name>
<evidence type="ECO:0000313" key="2">
    <source>
        <dbReference type="Proteomes" id="UP001141327"/>
    </source>
</evidence>
<organism evidence="1 2">
    <name type="scientific">Paratrimastix pyriformis</name>
    <dbReference type="NCBI Taxonomy" id="342808"/>
    <lineage>
        <taxon>Eukaryota</taxon>
        <taxon>Metamonada</taxon>
        <taxon>Preaxostyla</taxon>
        <taxon>Paratrimastigidae</taxon>
        <taxon>Paratrimastix</taxon>
    </lineage>
</organism>